<dbReference type="InterPro" id="IPR037198">
    <property type="entry name" value="MutL_C_sf"/>
</dbReference>
<comment type="function">
    <text evidence="9">May function as part of the axonemal radial spoke complex 3 (RS3). Radial spoke complexes are important for ciliary motility.</text>
</comment>
<dbReference type="CDD" id="cd16926">
    <property type="entry name" value="HATPase_MutL-MLH-PMS-like"/>
    <property type="match status" value="1"/>
</dbReference>
<evidence type="ECO:0000256" key="3">
    <source>
        <dbReference type="ARBA" id="ARBA00022490"/>
    </source>
</evidence>
<sequence>MERADGPSSELAKAIKPIDRKSVHQICSGQVVLGLSTAVKELVENSVDAGATSIDLRLKDYGVELIEVSDNGCGVEEANFEGLTLKHHTSKIQEFADLTQVETFGFRGEALSSLCALSDVTISTCHTSVKVGTRLVFDHNGKILQKTPYPRPRGTTVSVQQLFYTLPVRHKEFQRNIKKEFTKMVQVLQAYCIISAGVRISCTNQVGQGKRQPVVCTSGSSSMKENIGLVFGQKQLQSLIPFVQLPPSDSICEEYGLSCSQALHNLFCISGFISHCAHGVGRSSTDRQFFFINRRPCDPAKVSRLVNEVYHMYNRHQYPFVVLNISVDSECVDINVTPDKRQILLQEEKLLLAVLKTSLIGMFESDVNKLQVSQQPLLDVEGHLIKRPLAEMEKPEPEKDNPAPLRTPGEEKRVVTISRLREAFSLRHSTENKSRGPKATDPRRVSPRQKSSAQFPRALGPPCSRKRISEPGEEGRTSAQGPHDLMGRVETEEDSGHGSASAGSEEASSTPETSGHPSTDQVASTPEDRFSQENVESREKLPETDHHLSGPKCHVNQEESGSASGVLPQPTKLSSPNAKRFKNEGTPLNPDVLSESVKTQSAAASEVDVAVKINKKIVPLDFSMSSLAKRIKQLCQQEQQQESQQNYRKFRAKICPGENQAAEDELRKEISKTMFAEMEIIGQFNLGFIITKLNADIFIVDQHATDEKYNFEMLQQHTVLQGQRLIAPQTLSLTAVNEAILIENLEIFRKNGFDFVIDEHAPVTERAKLISLPTSKNWTFGPQDIDELLFMLSDSPGVMCRPSRVRQMFASRACRKSTSKALTEAIVSHTQVMIGTPLNTKFAKQDGSAARQDASPSAAPPLDVPLKDPAGKREAKSDSVPNEDATQYEEPVLTKLIVESYEGEKVRGLYEGEGFAIFQGGCTYRGMFSEGLMHGQGTYIWADGLKYEGDFVKNVPMNHGVFTWPDGSTYEGEVVSGMRHGFGMFKCSTQPVSYIGHWCHGKRHGKNGLGTHTWFLKRIPYSQYPLRNEYVGEFVNGYRHGHGKFYYASGAVYEGEWVSNKKHGMGRLTFKNGRVYDGLFSKDHIVVFPNLDGEVMSYPNSPSEGAFKCQQCKPSISAEIMRKLDGNESNSLLGSSLELDLSLLLKMYPERDQSEEKKQVEYAVLRNITELRRIYNFYSSLGCDRSLDNTFLMTKLHFWRFLKDCRFHHHNITLADMDRVLGANNDIPVEEIHSPFTTLLLRTFLNYLLQLAYHIHHKEYQDRSPSLFLCFKKVMNENILPNACRVKGHLFCEAQRTLYSMTYVDKCWEIYTAHCRPHAAPPHELTMNMRHFLWMLRSFKMINKELTATKFVEVIAEDNPSMYDGIDSNFELELVFLEFFEALLSFALICVPEPATKFCSDFPDDDLSVNKAASTYPVTAQESKRNSKPGIRHSVQQHQVIFEQVGCPARHQQDKEVRGKKEKSKDEQKEKFSTWISNMYVFFVNTLFQAHKREETLKEKVKENRLQNEATALQRKMENEELEARLNSLREEEAKRQDYEVDITVIKEPVDAPSSSFTPSPPKEDTVVSSKSITSKKKKK</sequence>
<dbReference type="FunFam" id="3.30.230.10:FF:000032">
    <property type="entry name" value="mismatch repair endonuclease PMS2 isoform X2"/>
    <property type="match status" value="1"/>
</dbReference>
<feature type="compositionally biased region" description="Basic and acidic residues" evidence="12">
    <location>
        <begin position="485"/>
        <end position="496"/>
    </location>
</feature>
<evidence type="ECO:0000313" key="16">
    <source>
        <dbReference type="Proteomes" id="UP000664991"/>
    </source>
</evidence>
<dbReference type="InterPro" id="IPR014762">
    <property type="entry name" value="DNA_mismatch_repair_CS"/>
</dbReference>
<keyword evidence="11" id="KW-0175">Coiled coil</keyword>
<dbReference type="InterPro" id="IPR014790">
    <property type="entry name" value="MutL_C"/>
</dbReference>
<dbReference type="InterPro" id="IPR002099">
    <property type="entry name" value="MutL/Mlh/PMS"/>
</dbReference>
<feature type="domain" description="DNA mismatch repair protein S5" evidence="14">
    <location>
        <begin position="227"/>
        <end position="364"/>
    </location>
</feature>
<dbReference type="SUPFAM" id="SSF55874">
    <property type="entry name" value="ATPase domain of HSP90 chaperone/DNA topoisomerase II/histidine kinase"/>
    <property type="match status" value="1"/>
</dbReference>
<evidence type="ECO:0000256" key="5">
    <source>
        <dbReference type="ARBA" id="ARBA00022846"/>
    </source>
</evidence>
<feature type="compositionally biased region" description="Basic and acidic residues" evidence="12">
    <location>
        <begin position="388"/>
        <end position="401"/>
    </location>
</feature>
<dbReference type="SUPFAM" id="SSF82185">
    <property type="entry name" value="Histone H3 K4-specific methyltransferase SET7/9 N-terminal domain"/>
    <property type="match status" value="2"/>
</dbReference>
<dbReference type="GO" id="GO:0031514">
    <property type="term" value="C:motile cilium"/>
    <property type="evidence" value="ECO:0007669"/>
    <property type="project" value="UniProtKB-SubCell"/>
</dbReference>
<evidence type="ECO:0000256" key="10">
    <source>
        <dbReference type="ARBA" id="ARBA00046952"/>
    </source>
</evidence>
<dbReference type="InterPro" id="IPR042120">
    <property type="entry name" value="MutL_C_dimsub"/>
</dbReference>
<dbReference type="EMBL" id="JAEMGP010000024">
    <property type="protein sequence ID" value="KAG5195439.1"/>
    <property type="molecule type" value="Genomic_DNA"/>
</dbReference>
<dbReference type="GO" id="GO:0005524">
    <property type="term" value="F:ATP binding"/>
    <property type="evidence" value="ECO:0007669"/>
    <property type="project" value="InterPro"/>
</dbReference>
<evidence type="ECO:0000256" key="11">
    <source>
        <dbReference type="SAM" id="Coils"/>
    </source>
</evidence>
<feature type="compositionally biased region" description="Basic and acidic residues" evidence="12">
    <location>
        <begin position="865"/>
        <end position="877"/>
    </location>
</feature>
<keyword evidence="4" id="KW-0677">Repeat</keyword>
<dbReference type="FunFam" id="3.30.565.10:FF:000014">
    <property type="entry name" value="Mismatch repair endonuclease pms1, putative"/>
    <property type="match status" value="1"/>
</dbReference>
<feature type="region of interest" description="Disordered" evidence="12">
    <location>
        <begin position="388"/>
        <end position="590"/>
    </location>
</feature>
<keyword evidence="3" id="KW-0963">Cytoplasm</keyword>
<evidence type="ECO:0000259" key="14">
    <source>
        <dbReference type="SMART" id="SM01340"/>
    </source>
</evidence>
<dbReference type="Gene3D" id="3.30.230.10">
    <property type="match status" value="1"/>
</dbReference>
<evidence type="ECO:0000256" key="7">
    <source>
        <dbReference type="ARBA" id="ARBA00023212"/>
    </source>
</evidence>
<feature type="compositionally biased region" description="Basic and acidic residues" evidence="12">
    <location>
        <begin position="526"/>
        <end position="548"/>
    </location>
</feature>
<dbReference type="InterPro" id="IPR020568">
    <property type="entry name" value="Ribosomal_Su5_D2-typ_SF"/>
</dbReference>
<dbReference type="SUPFAM" id="SSF118116">
    <property type="entry name" value="DNA mismatch repair protein MutL"/>
    <property type="match status" value="1"/>
</dbReference>
<organism evidence="15 16">
    <name type="scientific">Ovis aries</name>
    <name type="common">Sheep</name>
    <dbReference type="NCBI Taxonomy" id="9940"/>
    <lineage>
        <taxon>Eukaryota</taxon>
        <taxon>Metazoa</taxon>
        <taxon>Chordata</taxon>
        <taxon>Craniata</taxon>
        <taxon>Vertebrata</taxon>
        <taxon>Euteleostomi</taxon>
        <taxon>Mammalia</taxon>
        <taxon>Eutheria</taxon>
        <taxon>Laurasiatheria</taxon>
        <taxon>Artiodactyla</taxon>
        <taxon>Ruminantia</taxon>
        <taxon>Pecora</taxon>
        <taxon>Bovidae</taxon>
        <taxon>Caprinae</taxon>
        <taxon>Ovis</taxon>
    </lineage>
</organism>
<dbReference type="InterPro" id="IPR014721">
    <property type="entry name" value="Ribsml_uS5_D2-typ_fold_subgr"/>
</dbReference>
<dbReference type="GO" id="GO:0030983">
    <property type="term" value="F:mismatched DNA binding"/>
    <property type="evidence" value="ECO:0007669"/>
    <property type="project" value="InterPro"/>
</dbReference>
<proteinExistence type="predicted"/>
<evidence type="ECO:0000313" key="15">
    <source>
        <dbReference type="EMBL" id="KAG5195439.1"/>
    </source>
</evidence>
<feature type="compositionally biased region" description="Basic and acidic residues" evidence="12">
    <location>
        <begin position="467"/>
        <end position="476"/>
    </location>
</feature>
<evidence type="ECO:0008006" key="17">
    <source>
        <dbReference type="Google" id="ProtNLM"/>
    </source>
</evidence>
<dbReference type="SMART" id="SM01340">
    <property type="entry name" value="DNA_mis_repair"/>
    <property type="match status" value="1"/>
</dbReference>
<accession>A0A835ZQJ0</accession>
<dbReference type="InterPro" id="IPR003409">
    <property type="entry name" value="MORN"/>
</dbReference>
<dbReference type="Gene3D" id="2.20.110.10">
    <property type="entry name" value="Histone H3 K4-specific methyltransferase SET7/9 N-terminal domain"/>
    <property type="match status" value="3"/>
</dbReference>
<keyword evidence="7" id="KW-0206">Cytoskeleton</keyword>
<dbReference type="CDD" id="cd03484">
    <property type="entry name" value="MutL_Trans_hPMS_2_like"/>
    <property type="match status" value="1"/>
</dbReference>
<feature type="compositionally biased region" description="Low complexity" evidence="12">
    <location>
        <begin position="497"/>
        <end position="515"/>
    </location>
</feature>
<evidence type="ECO:0000259" key="13">
    <source>
        <dbReference type="SMART" id="SM00853"/>
    </source>
</evidence>
<keyword evidence="6" id="KW-0969">Cilium</keyword>
<dbReference type="GO" id="GO:0005930">
    <property type="term" value="C:axoneme"/>
    <property type="evidence" value="ECO:0007669"/>
    <property type="project" value="UniProtKB-SubCell"/>
</dbReference>
<dbReference type="Pfam" id="PF02493">
    <property type="entry name" value="MORN"/>
    <property type="match status" value="6"/>
</dbReference>
<comment type="caution">
    <text evidence="15">The sequence shown here is derived from an EMBL/GenBank/DDBJ whole genome shotgun (WGS) entry which is preliminary data.</text>
</comment>
<feature type="region of interest" description="Disordered" evidence="12">
    <location>
        <begin position="843"/>
        <end position="886"/>
    </location>
</feature>
<reference evidence="15 16" key="1">
    <citation type="submission" date="2020-12" db="EMBL/GenBank/DDBJ databases">
        <title>De novo assembly of Tibetan sheep genome.</title>
        <authorList>
            <person name="Li X."/>
        </authorList>
    </citation>
    <scope>NUCLEOTIDE SEQUENCE [LARGE SCALE GENOMIC DNA]</scope>
    <source>
        <tissue evidence="15">Heart</tissue>
    </source>
</reference>
<dbReference type="SMART" id="SM00853">
    <property type="entry name" value="MutL_C"/>
    <property type="match status" value="1"/>
</dbReference>
<comment type="subunit">
    <text evidence="10">Interacts with RSPH6A. Does not appear to be part of the axonemal radial spoke complexes 1 or 2.</text>
</comment>
<protein>
    <recommendedName>
        <fullName evidence="17">Mismatch repair endonuclease PMS2</fullName>
    </recommendedName>
</protein>
<dbReference type="Gene3D" id="3.30.1540.20">
    <property type="entry name" value="MutL, C-terminal domain, dimerisation subdomain"/>
    <property type="match status" value="1"/>
</dbReference>
<dbReference type="Pfam" id="PF08676">
    <property type="entry name" value="MutL_C"/>
    <property type="match status" value="1"/>
</dbReference>
<dbReference type="Pfam" id="PF13589">
    <property type="entry name" value="HATPase_c_3"/>
    <property type="match status" value="1"/>
</dbReference>
<feature type="region of interest" description="Disordered" evidence="12">
    <location>
        <begin position="1550"/>
        <end position="1580"/>
    </location>
</feature>
<dbReference type="NCBIfam" id="TIGR00585">
    <property type="entry name" value="mutl"/>
    <property type="match status" value="1"/>
</dbReference>
<dbReference type="PANTHER" id="PTHR46613">
    <property type="entry name" value="RADIAL SPOKE HEAD 10 HOMOLOG B-RELATED"/>
    <property type="match status" value="1"/>
</dbReference>
<dbReference type="PANTHER" id="PTHR46613:SF1">
    <property type="entry name" value="RADIAL SPOKE HEAD 10 HOMOLOG B-RELATED"/>
    <property type="match status" value="1"/>
</dbReference>
<feature type="compositionally biased region" description="Basic and acidic residues" evidence="12">
    <location>
        <begin position="408"/>
        <end position="444"/>
    </location>
</feature>
<keyword evidence="5" id="KW-0282">Flagellum</keyword>
<keyword evidence="8" id="KW-0966">Cell projection</keyword>
<evidence type="ECO:0000256" key="8">
    <source>
        <dbReference type="ARBA" id="ARBA00023273"/>
    </source>
</evidence>
<gene>
    <name evidence="15" type="ORF">JEQ12_012728</name>
</gene>
<comment type="subcellular location">
    <subcellularLocation>
        <location evidence="1">Cell projection</location>
        <location evidence="1">Cilium</location>
        <location evidence="1">Flagellum</location>
    </subcellularLocation>
    <subcellularLocation>
        <location evidence="2">Cytoplasm</location>
        <location evidence="2">Cytoskeleton</location>
        <location evidence="2">Cilium axoneme</location>
    </subcellularLocation>
</comment>
<dbReference type="PROSITE" id="PS00058">
    <property type="entry name" value="DNA_MISMATCH_REPAIR_1"/>
    <property type="match status" value="1"/>
</dbReference>
<evidence type="ECO:0000256" key="9">
    <source>
        <dbReference type="ARBA" id="ARBA00045836"/>
    </source>
</evidence>
<feature type="domain" description="MutL C-terminal dimerisation" evidence="13">
    <location>
        <begin position="680"/>
        <end position="822"/>
    </location>
</feature>
<evidence type="ECO:0000256" key="4">
    <source>
        <dbReference type="ARBA" id="ARBA00022737"/>
    </source>
</evidence>
<name>A0A835ZQJ0_SHEEP</name>
<evidence type="ECO:0000256" key="2">
    <source>
        <dbReference type="ARBA" id="ARBA00004430"/>
    </source>
</evidence>
<dbReference type="InterPro" id="IPR036890">
    <property type="entry name" value="HATPase_C_sf"/>
</dbReference>
<evidence type="ECO:0000256" key="12">
    <source>
        <dbReference type="SAM" id="MobiDB-lite"/>
    </source>
</evidence>
<feature type="coiled-coil region" evidence="11">
    <location>
        <begin position="1503"/>
        <end position="1539"/>
    </location>
</feature>
<dbReference type="SUPFAM" id="SSF54211">
    <property type="entry name" value="Ribosomal protein S5 domain 2-like"/>
    <property type="match status" value="1"/>
</dbReference>
<dbReference type="GO" id="GO:0006298">
    <property type="term" value="P:mismatch repair"/>
    <property type="evidence" value="ECO:0007669"/>
    <property type="project" value="InterPro"/>
</dbReference>
<dbReference type="Proteomes" id="UP000664991">
    <property type="component" value="Unassembled WGS sequence"/>
</dbReference>
<dbReference type="SMART" id="SM00698">
    <property type="entry name" value="MORN"/>
    <property type="match status" value="5"/>
</dbReference>
<evidence type="ECO:0000256" key="6">
    <source>
        <dbReference type="ARBA" id="ARBA00023069"/>
    </source>
</evidence>
<evidence type="ECO:0000256" key="1">
    <source>
        <dbReference type="ARBA" id="ARBA00004230"/>
    </source>
</evidence>
<dbReference type="Pfam" id="PF01119">
    <property type="entry name" value="DNA_mis_repair"/>
    <property type="match status" value="1"/>
</dbReference>
<dbReference type="InterPro" id="IPR013507">
    <property type="entry name" value="DNA_mismatch_S5_2-like"/>
</dbReference>
<dbReference type="Gene3D" id="3.30.565.10">
    <property type="entry name" value="Histidine kinase-like ATPase, C-terminal domain"/>
    <property type="match status" value="1"/>
</dbReference>